<comment type="caution">
    <text evidence="1">The sequence shown here is derived from an EMBL/GenBank/DDBJ whole genome shotgun (WGS) entry which is preliminary data.</text>
</comment>
<protein>
    <submittedName>
        <fullName evidence="1">Uncharacterized protein</fullName>
    </submittedName>
</protein>
<organism evidence="1 2">
    <name type="scientific">Araneus ventricosus</name>
    <name type="common">Orbweaver spider</name>
    <name type="synonym">Epeira ventricosa</name>
    <dbReference type="NCBI Taxonomy" id="182803"/>
    <lineage>
        <taxon>Eukaryota</taxon>
        <taxon>Metazoa</taxon>
        <taxon>Ecdysozoa</taxon>
        <taxon>Arthropoda</taxon>
        <taxon>Chelicerata</taxon>
        <taxon>Arachnida</taxon>
        <taxon>Araneae</taxon>
        <taxon>Araneomorphae</taxon>
        <taxon>Entelegynae</taxon>
        <taxon>Araneoidea</taxon>
        <taxon>Araneidae</taxon>
        <taxon>Araneus</taxon>
    </lineage>
</organism>
<dbReference type="EMBL" id="BGPR01000763">
    <property type="protein sequence ID" value="GBM34565.1"/>
    <property type="molecule type" value="Genomic_DNA"/>
</dbReference>
<evidence type="ECO:0000313" key="2">
    <source>
        <dbReference type="Proteomes" id="UP000499080"/>
    </source>
</evidence>
<keyword evidence="2" id="KW-1185">Reference proteome</keyword>
<dbReference type="AlphaFoldDB" id="A0A4Y2F3A7"/>
<proteinExistence type="predicted"/>
<reference evidence="1 2" key="1">
    <citation type="journal article" date="2019" name="Sci. Rep.">
        <title>Orb-weaving spider Araneus ventricosus genome elucidates the spidroin gene catalogue.</title>
        <authorList>
            <person name="Kono N."/>
            <person name="Nakamura H."/>
            <person name="Ohtoshi R."/>
            <person name="Moran D.A.P."/>
            <person name="Shinohara A."/>
            <person name="Yoshida Y."/>
            <person name="Fujiwara M."/>
            <person name="Mori M."/>
            <person name="Tomita M."/>
            <person name="Arakawa K."/>
        </authorList>
    </citation>
    <scope>NUCLEOTIDE SEQUENCE [LARGE SCALE GENOMIC DNA]</scope>
</reference>
<name>A0A4Y2F3A7_ARAVE</name>
<accession>A0A4Y2F3A7</accession>
<gene>
    <name evidence="1" type="ORF">AVEN_77530_1</name>
</gene>
<evidence type="ECO:0000313" key="1">
    <source>
        <dbReference type="EMBL" id="GBM34565.1"/>
    </source>
</evidence>
<sequence length="83" mass="9479">MGTLHPPIEPHKPHLISSPVTEYYYLKGKPYQQPPPYDDHFQSITQCDNRWVDKGTVITQPPSFVLQRECASVSLVSVKTAKR</sequence>
<dbReference type="Proteomes" id="UP000499080">
    <property type="component" value="Unassembled WGS sequence"/>
</dbReference>